<keyword evidence="6 8" id="KW-1133">Transmembrane helix</keyword>
<dbReference type="OrthoDB" id="9801058at2"/>
<feature type="transmembrane region" description="Helical" evidence="8">
    <location>
        <begin position="138"/>
        <end position="166"/>
    </location>
</feature>
<keyword evidence="4 8" id="KW-1003">Cell membrane</keyword>
<evidence type="ECO:0000313" key="10">
    <source>
        <dbReference type="Proteomes" id="UP000078486"/>
    </source>
</evidence>
<evidence type="ECO:0000256" key="7">
    <source>
        <dbReference type="ARBA" id="ARBA00023136"/>
    </source>
</evidence>
<keyword evidence="10" id="KW-1185">Reference proteome</keyword>
<keyword evidence="7 8" id="KW-0472">Membrane</keyword>
<evidence type="ECO:0000256" key="3">
    <source>
        <dbReference type="ARBA" id="ARBA00022448"/>
    </source>
</evidence>
<dbReference type="InterPro" id="IPR002781">
    <property type="entry name" value="TM_pro_TauE-like"/>
</dbReference>
<dbReference type="InterPro" id="IPR052017">
    <property type="entry name" value="TSUP"/>
</dbReference>
<name>A0A178IQT4_9BACT</name>
<sequence>MTLDAWQWAVAVFAAVLVGVSKTGFIGMGILFVALFANVFPSAKAASGVVLPLLILADVVAVVLYRRHMQWRFFWKLFPWAAAGVVAGFFAMDRIDDTQARVMTGGIVVALTALHVWRRRQAARAEREGREPAPPPAWFGPMLGVLAGFTTLVANAAGPLATIYFLTMRLPKMAFVGTNAVFFMVLNWFKVSFTIYGTLSIGASAAPEPPCILKKVPKPILIFDSPPRSNVWGRPCAAKSPLRTTTPAMS</sequence>
<dbReference type="Proteomes" id="UP000078486">
    <property type="component" value="Unassembled WGS sequence"/>
</dbReference>
<dbReference type="AlphaFoldDB" id="A0A178IQT4"/>
<accession>A0A178IQT4</accession>
<dbReference type="PANTHER" id="PTHR30269">
    <property type="entry name" value="TRANSMEMBRANE PROTEIN YFCA"/>
    <property type="match status" value="1"/>
</dbReference>
<comment type="subcellular location">
    <subcellularLocation>
        <location evidence="1 8">Cell membrane</location>
        <topology evidence="1 8">Multi-pass membrane protein</topology>
    </subcellularLocation>
</comment>
<dbReference type="STRING" id="1184151.AW736_01535"/>
<keyword evidence="5 8" id="KW-0812">Transmembrane</keyword>
<evidence type="ECO:0000256" key="1">
    <source>
        <dbReference type="ARBA" id="ARBA00004651"/>
    </source>
</evidence>
<evidence type="ECO:0000256" key="6">
    <source>
        <dbReference type="ARBA" id="ARBA00022989"/>
    </source>
</evidence>
<feature type="transmembrane region" description="Helical" evidence="8">
    <location>
        <begin position="98"/>
        <end position="117"/>
    </location>
</feature>
<comment type="caution">
    <text evidence="9">The sequence shown here is derived from an EMBL/GenBank/DDBJ whole genome shotgun (WGS) entry which is preliminary data.</text>
</comment>
<keyword evidence="3" id="KW-0813">Transport</keyword>
<organism evidence="9 10">
    <name type="scientific">Termitidicoccus mucosus</name>
    <dbReference type="NCBI Taxonomy" id="1184151"/>
    <lineage>
        <taxon>Bacteria</taxon>
        <taxon>Pseudomonadati</taxon>
        <taxon>Verrucomicrobiota</taxon>
        <taxon>Opitutia</taxon>
        <taxon>Opitutales</taxon>
        <taxon>Opitutaceae</taxon>
        <taxon>Termitidicoccus</taxon>
    </lineage>
</organism>
<feature type="transmembrane region" description="Helical" evidence="8">
    <location>
        <begin position="12"/>
        <end position="39"/>
    </location>
</feature>
<evidence type="ECO:0000256" key="4">
    <source>
        <dbReference type="ARBA" id="ARBA00022475"/>
    </source>
</evidence>
<evidence type="ECO:0000256" key="5">
    <source>
        <dbReference type="ARBA" id="ARBA00022692"/>
    </source>
</evidence>
<proteinExistence type="inferred from homology"/>
<evidence type="ECO:0000313" key="9">
    <source>
        <dbReference type="EMBL" id="OAM91749.1"/>
    </source>
</evidence>
<feature type="transmembrane region" description="Helical" evidence="8">
    <location>
        <begin position="172"/>
        <end position="189"/>
    </location>
</feature>
<evidence type="ECO:0000256" key="2">
    <source>
        <dbReference type="ARBA" id="ARBA00009142"/>
    </source>
</evidence>
<dbReference type="Pfam" id="PF01925">
    <property type="entry name" value="TauE"/>
    <property type="match status" value="1"/>
</dbReference>
<dbReference type="RefSeq" id="WP_068768518.1">
    <property type="nucleotide sequence ID" value="NZ_CP109796.1"/>
</dbReference>
<evidence type="ECO:0000256" key="8">
    <source>
        <dbReference type="RuleBase" id="RU363041"/>
    </source>
</evidence>
<feature type="transmembrane region" description="Helical" evidence="8">
    <location>
        <begin position="45"/>
        <end position="66"/>
    </location>
</feature>
<dbReference type="PANTHER" id="PTHR30269:SF23">
    <property type="entry name" value="MEMBRANE TRANSPORTER PROTEIN YDHB-RELATED"/>
    <property type="match status" value="1"/>
</dbReference>
<dbReference type="GO" id="GO:0005886">
    <property type="term" value="C:plasma membrane"/>
    <property type="evidence" value="ECO:0007669"/>
    <property type="project" value="UniProtKB-SubCell"/>
</dbReference>
<feature type="transmembrane region" description="Helical" evidence="8">
    <location>
        <begin position="73"/>
        <end position="92"/>
    </location>
</feature>
<dbReference type="EMBL" id="LRRQ01000015">
    <property type="protein sequence ID" value="OAM91749.1"/>
    <property type="molecule type" value="Genomic_DNA"/>
</dbReference>
<protein>
    <recommendedName>
        <fullName evidence="8">Probable membrane transporter protein</fullName>
    </recommendedName>
</protein>
<comment type="similarity">
    <text evidence="2 8">Belongs to the 4-toluene sulfonate uptake permease (TSUP) (TC 2.A.102) family.</text>
</comment>
<gene>
    <name evidence="9" type="ORF">AW736_01535</name>
</gene>
<reference evidence="9 10" key="1">
    <citation type="submission" date="2016-01" db="EMBL/GenBank/DDBJ databases">
        <title>High potential of lignocellulose degradation of a new Verrucomicrobia species.</title>
        <authorList>
            <person name="Wang Y."/>
            <person name="Shi Y."/>
            <person name="Qiu Z."/>
            <person name="Liu S."/>
            <person name="Yang H."/>
        </authorList>
    </citation>
    <scope>NUCLEOTIDE SEQUENCE [LARGE SCALE GENOMIC DNA]</scope>
    <source>
        <strain evidence="9 10">TSB47</strain>
    </source>
</reference>